<dbReference type="InterPro" id="IPR011129">
    <property type="entry name" value="CSD"/>
</dbReference>
<dbReference type="PROSITE" id="PS51857">
    <property type="entry name" value="CSD_2"/>
    <property type="match status" value="1"/>
</dbReference>
<evidence type="ECO:0000313" key="3">
    <source>
        <dbReference type="EMBL" id="PSX03988.1"/>
    </source>
</evidence>
<keyword evidence="1" id="KW-0597">Phosphoprotein</keyword>
<proteinExistence type="predicted"/>
<dbReference type="PRINTS" id="PR00050">
    <property type="entry name" value="COLDSHOCK"/>
</dbReference>
<evidence type="ECO:0000256" key="1">
    <source>
        <dbReference type="ARBA" id="ARBA00022553"/>
    </source>
</evidence>
<evidence type="ECO:0000313" key="4">
    <source>
        <dbReference type="Proteomes" id="UP000240989"/>
    </source>
</evidence>
<accession>A0ABX5GYN6</accession>
<name>A0ABX5GYN6_PHOAN</name>
<dbReference type="EMBL" id="PYOU01000027">
    <property type="protein sequence ID" value="PSX03988.1"/>
    <property type="molecule type" value="Genomic_DNA"/>
</dbReference>
<dbReference type="Gene3D" id="2.40.50.140">
    <property type="entry name" value="Nucleic acid-binding proteins"/>
    <property type="match status" value="1"/>
</dbReference>
<dbReference type="PANTHER" id="PTHR12962">
    <property type="entry name" value="CALCIUM-REGULATED HEAT STABLE PROTEIN CRHSP-24-RELATED"/>
    <property type="match status" value="1"/>
</dbReference>
<keyword evidence="4" id="KW-1185">Reference proteome</keyword>
<dbReference type="CDD" id="cd04458">
    <property type="entry name" value="CSP_CDS"/>
    <property type="match status" value="1"/>
</dbReference>
<protein>
    <submittedName>
        <fullName evidence="3">Cold shock domain-containing protein</fullName>
    </submittedName>
</protein>
<organism evidence="3 4">
    <name type="scientific">Photobacterium angustum</name>
    <dbReference type="NCBI Taxonomy" id="661"/>
    <lineage>
        <taxon>Bacteria</taxon>
        <taxon>Pseudomonadati</taxon>
        <taxon>Pseudomonadota</taxon>
        <taxon>Gammaproteobacteria</taxon>
        <taxon>Vibrionales</taxon>
        <taxon>Vibrionaceae</taxon>
        <taxon>Photobacterium</taxon>
    </lineage>
</organism>
<gene>
    <name evidence="3" type="ORF">C0W27_20790</name>
</gene>
<dbReference type="Pfam" id="PF00313">
    <property type="entry name" value="CSD"/>
    <property type="match status" value="1"/>
</dbReference>
<dbReference type="InterPro" id="IPR002059">
    <property type="entry name" value="CSP_DNA-bd"/>
</dbReference>
<dbReference type="Proteomes" id="UP000240989">
    <property type="component" value="Unassembled WGS sequence"/>
</dbReference>
<reference evidence="3 4" key="1">
    <citation type="submission" date="2018-01" db="EMBL/GenBank/DDBJ databases">
        <title>Whole genome sequencing of Histamine producing bacteria.</title>
        <authorList>
            <person name="Butler K."/>
        </authorList>
    </citation>
    <scope>NUCLEOTIDE SEQUENCE [LARGE SCALE GENOMIC DNA]</scope>
    <source>
        <strain evidence="3 4">A6-1</strain>
    </source>
</reference>
<dbReference type="NCBIfam" id="NF041770">
    <property type="entry name" value="CFI_box_CTERM"/>
    <property type="match status" value="1"/>
</dbReference>
<sequence>MEGTVKWFSQEKGYGFITSDHSGEDHYFNIRSIRGAELPSNGDKVLFESKTGNQGLRAVDVKITLKAIKSRHDKQDDRINCPSCHKKIVPRIVTYYGKPEKSLCPYCGATVKTFSNCFIATSVYGDPHCEAVIELRKFRDTKLKNRAMGRAFIKTYYSVSPPIADWLQSKPTISSFIKKILDWLVTIVRTN</sequence>
<dbReference type="InterPro" id="IPR052069">
    <property type="entry name" value="Ca-reg_mRNA-binding_domain"/>
</dbReference>
<dbReference type="InterPro" id="IPR012340">
    <property type="entry name" value="NA-bd_OB-fold"/>
</dbReference>
<dbReference type="InterPro" id="IPR049886">
    <property type="entry name" value="CFI_box_CTERM_dom"/>
</dbReference>
<comment type="caution">
    <text evidence="3">The sequence shown here is derived from an EMBL/GenBank/DDBJ whole genome shotgun (WGS) entry which is preliminary data.</text>
</comment>
<dbReference type="PANTHER" id="PTHR12962:SF1">
    <property type="entry name" value="COLD SHOCK DOMAIN-CONTAINING PROTEIN CG9705"/>
    <property type="match status" value="1"/>
</dbReference>
<feature type="domain" description="CSD" evidence="2">
    <location>
        <begin position="1"/>
        <end position="63"/>
    </location>
</feature>
<dbReference type="SUPFAM" id="SSF50249">
    <property type="entry name" value="Nucleic acid-binding proteins"/>
    <property type="match status" value="1"/>
</dbReference>
<evidence type="ECO:0000259" key="2">
    <source>
        <dbReference type="PROSITE" id="PS51857"/>
    </source>
</evidence>
<dbReference type="SMART" id="SM00357">
    <property type="entry name" value="CSP"/>
    <property type="match status" value="1"/>
</dbReference>